<dbReference type="RefSeq" id="WP_015501701.1">
    <property type="nucleotide sequence ID" value="NC_020911.1"/>
</dbReference>
<dbReference type="Pfam" id="PF18735">
    <property type="entry name" value="HEPN_RiboL-PSP"/>
    <property type="match status" value="1"/>
</dbReference>
<accession>M9RAW0</accession>
<protein>
    <recommendedName>
        <fullName evidence="1">RiboL-PSP-HEPN domain-containing protein</fullName>
    </recommendedName>
</protein>
<gene>
    <name evidence="2" type="ORF">OAN307_c44220</name>
</gene>
<evidence type="ECO:0000313" key="3">
    <source>
        <dbReference type="Proteomes" id="UP000005307"/>
    </source>
</evidence>
<evidence type="ECO:0000313" key="2">
    <source>
        <dbReference type="EMBL" id="AGI69789.1"/>
    </source>
</evidence>
<dbReference type="KEGG" id="oat:OAN307_c44220"/>
<dbReference type="InterPro" id="IPR041519">
    <property type="entry name" value="HEPN_RiboL-PSP"/>
</dbReference>
<dbReference type="EMBL" id="CP003740">
    <property type="protein sequence ID" value="AGI69789.1"/>
    <property type="molecule type" value="Genomic_DNA"/>
</dbReference>
<dbReference type="OrthoDB" id="8479606at2"/>
<feature type="domain" description="RiboL-PSP-HEPN" evidence="1">
    <location>
        <begin position="175"/>
        <end position="317"/>
    </location>
</feature>
<organism evidence="2 3">
    <name type="scientific">Octadecabacter antarcticus 307</name>
    <dbReference type="NCBI Taxonomy" id="391626"/>
    <lineage>
        <taxon>Bacteria</taxon>
        <taxon>Pseudomonadati</taxon>
        <taxon>Pseudomonadota</taxon>
        <taxon>Alphaproteobacteria</taxon>
        <taxon>Rhodobacterales</taxon>
        <taxon>Roseobacteraceae</taxon>
        <taxon>Octadecabacter</taxon>
    </lineage>
</organism>
<keyword evidence="3" id="KW-1185">Reference proteome</keyword>
<reference evidence="2 3" key="1">
    <citation type="journal article" date="2013" name="PLoS ONE">
        <title>Poles Apart: Arctic and Antarctic Octadecabacter strains Share High Genome Plasticity and a New Type of Xanthorhodopsin.</title>
        <authorList>
            <person name="Vollmers J."/>
            <person name="Voget S."/>
            <person name="Dietrich S."/>
            <person name="Gollnow K."/>
            <person name="Smits M."/>
            <person name="Meyer K."/>
            <person name="Brinkhoff T."/>
            <person name="Simon M."/>
            <person name="Daniel R."/>
        </authorList>
    </citation>
    <scope>NUCLEOTIDE SEQUENCE [LARGE SCALE GENOMIC DNA]</scope>
    <source>
        <strain evidence="2 3">307</strain>
    </source>
</reference>
<dbReference type="eggNOG" id="ENOG50337MY">
    <property type="taxonomic scope" value="Bacteria"/>
</dbReference>
<dbReference type="AlphaFoldDB" id="M9RAW0"/>
<proteinExistence type="predicted"/>
<sequence length="329" mass="38187">MSYVSVTLLPAPAKLTQLRQVVDLLGYQVSRDSMKIPNRVGNYFWYERSDYKSWTGVELDIYKSNGAIMVNTRSRSGRSYWDLVKQNETIKLIRDLFGGTFETDAGNGRYFRPYNDPPSHVSSGCYLARWRCHNALTKVDFYLQSRKLEGQIARDRPSGFPFIDEMNPRLLSNNLLVPYVLAVWEEYFRATFAVIFQHSDARQSVLKKARLSHSQLESIAAQSYQIERVIADCFSFQRPSAIGKNFKLIDSQLDLAGAIRKPYRNRKRTLFDSIDKVVEMRNIIVHEGDFDHTLFDKELKTVVDDVRVAIDRIYDALGTRFDFEPIRDY</sequence>
<evidence type="ECO:0000259" key="1">
    <source>
        <dbReference type="Pfam" id="PF18735"/>
    </source>
</evidence>
<dbReference type="Proteomes" id="UP000005307">
    <property type="component" value="Chromosome"/>
</dbReference>
<name>M9RAW0_9RHOB</name>
<dbReference type="HOGENOM" id="CLU_859797_0_0_5"/>